<feature type="transmembrane region" description="Helical" evidence="7">
    <location>
        <begin position="473"/>
        <end position="492"/>
    </location>
</feature>
<dbReference type="InterPro" id="IPR005829">
    <property type="entry name" value="Sugar_transporter_CS"/>
</dbReference>
<evidence type="ECO:0000256" key="7">
    <source>
        <dbReference type="SAM" id="Phobius"/>
    </source>
</evidence>
<dbReference type="PANTHER" id="PTHR42718:SF9">
    <property type="entry name" value="MAJOR FACILITATOR SUPERFAMILY MULTIDRUG TRANSPORTER MFSC"/>
    <property type="match status" value="1"/>
</dbReference>
<dbReference type="SUPFAM" id="SSF103473">
    <property type="entry name" value="MFS general substrate transporter"/>
    <property type="match status" value="2"/>
</dbReference>
<dbReference type="PROSITE" id="PS50850">
    <property type="entry name" value="MFS"/>
    <property type="match status" value="1"/>
</dbReference>
<feature type="compositionally biased region" description="Polar residues" evidence="6">
    <location>
        <begin position="1"/>
        <end position="10"/>
    </location>
</feature>
<dbReference type="InterPro" id="IPR011701">
    <property type="entry name" value="MFS"/>
</dbReference>
<feature type="transmembrane region" description="Helical" evidence="7">
    <location>
        <begin position="512"/>
        <end position="530"/>
    </location>
</feature>
<keyword evidence="4 7" id="KW-1133">Transmembrane helix</keyword>
<name>A0ABZ1CZ64_9TREE</name>
<keyword evidence="2" id="KW-0813">Transport</keyword>
<dbReference type="InterPro" id="IPR020846">
    <property type="entry name" value="MFS_dom"/>
</dbReference>
<dbReference type="GeneID" id="87956155"/>
<dbReference type="PRINTS" id="PR01036">
    <property type="entry name" value="TCRTETB"/>
</dbReference>
<feature type="compositionally biased region" description="Polar residues" evidence="6">
    <location>
        <begin position="30"/>
        <end position="45"/>
    </location>
</feature>
<keyword evidence="3 7" id="KW-0812">Transmembrane</keyword>
<evidence type="ECO:0000256" key="6">
    <source>
        <dbReference type="SAM" id="MobiDB-lite"/>
    </source>
</evidence>
<feature type="region of interest" description="Disordered" evidence="6">
    <location>
        <begin position="629"/>
        <end position="648"/>
    </location>
</feature>
<feature type="transmembrane region" description="Helical" evidence="7">
    <location>
        <begin position="448"/>
        <end position="466"/>
    </location>
</feature>
<feature type="transmembrane region" description="Helical" evidence="7">
    <location>
        <begin position="362"/>
        <end position="382"/>
    </location>
</feature>
<feature type="compositionally biased region" description="Basic and acidic residues" evidence="6">
    <location>
        <begin position="629"/>
        <end position="642"/>
    </location>
</feature>
<accession>A0ABZ1CZ64</accession>
<keyword evidence="5 7" id="KW-0472">Membrane</keyword>
<dbReference type="InterPro" id="IPR036259">
    <property type="entry name" value="MFS_trans_sf"/>
</dbReference>
<feature type="transmembrane region" description="Helical" evidence="7">
    <location>
        <begin position="410"/>
        <end position="428"/>
    </location>
</feature>
<feature type="domain" description="Major facilitator superfamily (MFS) profile" evidence="8">
    <location>
        <begin position="143"/>
        <end position="607"/>
    </location>
</feature>
<dbReference type="Gene3D" id="1.20.1720.10">
    <property type="entry name" value="Multidrug resistance protein D"/>
    <property type="match status" value="1"/>
</dbReference>
<feature type="transmembrane region" description="Helical" evidence="7">
    <location>
        <begin position="331"/>
        <end position="350"/>
    </location>
</feature>
<dbReference type="PROSITE" id="PS00216">
    <property type="entry name" value="SUGAR_TRANSPORT_1"/>
    <property type="match status" value="1"/>
</dbReference>
<dbReference type="Gene3D" id="1.20.1250.20">
    <property type="entry name" value="MFS general substrate transporter like domains"/>
    <property type="match status" value="1"/>
</dbReference>
<organism evidence="9 10">
    <name type="scientific">Kwoniella shivajii</name>
    <dbReference type="NCBI Taxonomy" id="564305"/>
    <lineage>
        <taxon>Eukaryota</taxon>
        <taxon>Fungi</taxon>
        <taxon>Dikarya</taxon>
        <taxon>Basidiomycota</taxon>
        <taxon>Agaricomycotina</taxon>
        <taxon>Tremellomycetes</taxon>
        <taxon>Tremellales</taxon>
        <taxon>Cryptococcaceae</taxon>
        <taxon>Kwoniella</taxon>
    </lineage>
</organism>
<feature type="transmembrane region" description="Helical" evidence="7">
    <location>
        <begin position="266"/>
        <end position="293"/>
    </location>
</feature>
<keyword evidence="10" id="KW-1185">Reference proteome</keyword>
<evidence type="ECO:0000256" key="2">
    <source>
        <dbReference type="ARBA" id="ARBA00022448"/>
    </source>
</evidence>
<evidence type="ECO:0000256" key="5">
    <source>
        <dbReference type="ARBA" id="ARBA00023136"/>
    </source>
</evidence>
<proteinExistence type="predicted"/>
<dbReference type="PANTHER" id="PTHR42718">
    <property type="entry name" value="MAJOR FACILITATOR SUPERFAMILY MULTIDRUG TRANSPORTER MFSC"/>
    <property type="match status" value="1"/>
</dbReference>
<evidence type="ECO:0000256" key="1">
    <source>
        <dbReference type="ARBA" id="ARBA00004141"/>
    </source>
</evidence>
<reference evidence="9 10" key="1">
    <citation type="submission" date="2024-01" db="EMBL/GenBank/DDBJ databases">
        <title>Comparative genomics of Cryptococcus and Kwoniella reveals pathogenesis evolution and contrasting modes of karyotype evolution via chromosome fusion or intercentromeric recombination.</title>
        <authorList>
            <person name="Coelho M.A."/>
            <person name="David-Palma M."/>
            <person name="Shea T."/>
            <person name="Bowers K."/>
            <person name="McGinley-Smith S."/>
            <person name="Mohammad A.W."/>
            <person name="Gnirke A."/>
            <person name="Yurkov A.M."/>
            <person name="Nowrousian M."/>
            <person name="Sun S."/>
            <person name="Cuomo C.A."/>
            <person name="Heitman J."/>
        </authorList>
    </citation>
    <scope>NUCLEOTIDE SEQUENCE [LARGE SCALE GENOMIC DNA]</scope>
    <source>
        <strain evidence="9">CBS 11374</strain>
    </source>
</reference>
<feature type="transmembrane region" description="Helical" evidence="7">
    <location>
        <begin position="208"/>
        <end position="226"/>
    </location>
</feature>
<comment type="subcellular location">
    <subcellularLocation>
        <location evidence="1">Membrane</location>
        <topology evidence="1">Multi-pass membrane protein</topology>
    </subcellularLocation>
</comment>
<feature type="region of interest" description="Disordered" evidence="6">
    <location>
        <begin position="84"/>
        <end position="132"/>
    </location>
</feature>
<dbReference type="RefSeq" id="XP_062791798.1">
    <property type="nucleotide sequence ID" value="XM_062935747.1"/>
</dbReference>
<feature type="transmembrane region" description="Helical" evidence="7">
    <location>
        <begin position="141"/>
        <end position="159"/>
    </location>
</feature>
<feature type="region of interest" description="Disordered" evidence="6">
    <location>
        <begin position="1"/>
        <end position="53"/>
    </location>
</feature>
<evidence type="ECO:0000313" key="9">
    <source>
        <dbReference type="EMBL" id="WRT67058.1"/>
    </source>
</evidence>
<gene>
    <name evidence="9" type="ORF">IL334_004024</name>
</gene>
<feature type="transmembrane region" description="Helical" evidence="7">
    <location>
        <begin position="238"/>
        <end position="259"/>
    </location>
</feature>
<dbReference type="Pfam" id="PF07690">
    <property type="entry name" value="MFS_1"/>
    <property type="match status" value="1"/>
</dbReference>
<evidence type="ECO:0000256" key="4">
    <source>
        <dbReference type="ARBA" id="ARBA00022989"/>
    </source>
</evidence>
<evidence type="ECO:0000259" key="8">
    <source>
        <dbReference type="PROSITE" id="PS50850"/>
    </source>
</evidence>
<evidence type="ECO:0000313" key="10">
    <source>
        <dbReference type="Proteomes" id="UP001329825"/>
    </source>
</evidence>
<feature type="compositionally biased region" description="Basic and acidic residues" evidence="6">
    <location>
        <begin position="11"/>
        <end position="28"/>
    </location>
</feature>
<feature type="transmembrane region" description="Helical" evidence="7">
    <location>
        <begin position="179"/>
        <end position="196"/>
    </location>
</feature>
<feature type="transmembrane region" description="Helical" evidence="7">
    <location>
        <begin position="299"/>
        <end position="319"/>
    </location>
</feature>
<protein>
    <recommendedName>
        <fullName evidence="8">Major facilitator superfamily (MFS) profile domain-containing protein</fullName>
    </recommendedName>
</protein>
<feature type="transmembrane region" description="Helical" evidence="7">
    <location>
        <begin position="581"/>
        <end position="603"/>
    </location>
</feature>
<evidence type="ECO:0000256" key="3">
    <source>
        <dbReference type="ARBA" id="ARBA00022692"/>
    </source>
</evidence>
<dbReference type="Proteomes" id="UP001329825">
    <property type="component" value="Chromosome 5"/>
</dbReference>
<dbReference type="EMBL" id="CP141885">
    <property type="protein sequence ID" value="WRT67058.1"/>
    <property type="molecule type" value="Genomic_DNA"/>
</dbReference>
<sequence>MTCSYTTQESDNGKHEEEPKDQIEDRMMNRFSNKNENLGQNSLMPDSSELASARRDVDVERQIVDLDGNLAMTGLQVSSLSVMDQQGPSNQKDHTIGSGNHNGIDIKDGIHHRSSSSPIPTTSPIPPTSQDLPQLSKARQILITVTLTTITIMAASGAQTLNIGLPTIQKDLGMKDTDLQWIASGYTLTNGCLLLLSGRLADVYGRKLLLLIGMIWFSFWSLIGGFMQNGIGIVVCRALTGCGAAMATPSATGIIAHTFTGRAQQIAFSCFGAGAAVGGSLGLVIGGVFVSYVKHTWRSALYFLSGLGFLASIMAYCIIPWDKSHTVNKSIDWPGAMLVTSGLILLQYVISAGQTAPQGWKTSYIIVFIILAVLLLVAFFFWEKRVIDKGLKPPLMRLQLWTRANGRLSAVYFIGFSAWLSFTAILYYGTLFYQEVQLTGPIGAMLRFLPTELAGIVCNILVGLLIHRIPAQWIVCTGLLACGLGNMCFAISEKDTNYWKLPFQGMWLSSAGADFVFAPGMIFVSLLALPDEQSVAGALFQTLLRLGGSFGLAITSVIADVERNKAYSRGEERIQGYLKGLHAAFWLSAAMSFTGLIVGLVALRGLGILGKAKKDNKNEDGNQVELKNLDDRMTNNTDDKEIGLGQGNEGVGKIRNGAELV</sequence>
<feature type="transmembrane region" description="Helical" evidence="7">
    <location>
        <begin position="542"/>
        <end position="561"/>
    </location>
</feature>